<dbReference type="GO" id="GO:0000379">
    <property type="term" value="P:tRNA-type intron splice site recognition and cleavage"/>
    <property type="evidence" value="ECO:0007669"/>
    <property type="project" value="InterPro"/>
</dbReference>
<dbReference type="Pfam" id="PF09631">
    <property type="entry name" value="Sen15"/>
    <property type="match status" value="1"/>
</dbReference>
<dbReference type="InterPro" id="IPR018593">
    <property type="entry name" value="tRNA-endonuc_su_Sen15"/>
</dbReference>
<comment type="caution">
    <text evidence="4">The sequence shown here is derived from an EMBL/GenBank/DDBJ whole genome shotgun (WGS) entry which is preliminary data.</text>
</comment>
<dbReference type="InterPro" id="IPR036167">
    <property type="entry name" value="tRNA_intron_Endo_cat-like_sf"/>
</dbReference>
<dbReference type="EMBL" id="CAKXYY010000003">
    <property type="protein sequence ID" value="CAH2351458.1"/>
    <property type="molecule type" value="Genomic_DNA"/>
</dbReference>
<dbReference type="GO" id="GO:0003676">
    <property type="term" value="F:nucleic acid binding"/>
    <property type="evidence" value="ECO:0007669"/>
    <property type="project" value="InterPro"/>
</dbReference>
<keyword evidence="5" id="KW-1185">Reference proteome</keyword>
<evidence type="ECO:0000313" key="4">
    <source>
        <dbReference type="EMBL" id="CAH2351458.1"/>
    </source>
</evidence>
<comment type="similarity">
    <text evidence="1">Belongs to the SEN15 family.</text>
</comment>
<name>A0A9P0QMU8_9ASCO</name>
<dbReference type="AlphaFoldDB" id="A0A9P0QMU8"/>
<dbReference type="PANTHER" id="PTHR28518:SF1">
    <property type="entry name" value="TRNA-SPLICING ENDONUCLEASE SUBUNIT SEN15"/>
    <property type="match status" value="1"/>
</dbReference>
<protein>
    <submittedName>
        <fullName evidence="4">tRNA-splicing endonuclease subunit Sen15p</fullName>
    </submittedName>
</protein>
<gene>
    <name evidence="4" type="ORF">CLIB1423_03S06766</name>
</gene>
<keyword evidence="2" id="KW-0819">tRNA processing</keyword>
<dbReference type="GO" id="GO:0000213">
    <property type="term" value="F:tRNA-intron lyase activity"/>
    <property type="evidence" value="ECO:0007669"/>
    <property type="project" value="TreeGrafter"/>
</dbReference>
<proteinExistence type="inferred from homology"/>
<dbReference type="InterPro" id="IPR042777">
    <property type="entry name" value="Sen15_fungi"/>
</dbReference>
<reference evidence="4" key="1">
    <citation type="submission" date="2022-03" db="EMBL/GenBank/DDBJ databases">
        <authorList>
            <person name="Legras J.-L."/>
            <person name="Devillers H."/>
            <person name="Grondin C."/>
        </authorList>
    </citation>
    <scope>NUCLEOTIDE SEQUENCE</scope>
    <source>
        <strain evidence="4">CLIB 1423</strain>
    </source>
</reference>
<organism evidence="4 5">
    <name type="scientific">[Candida] railenensis</name>
    <dbReference type="NCBI Taxonomy" id="45579"/>
    <lineage>
        <taxon>Eukaryota</taxon>
        <taxon>Fungi</taxon>
        <taxon>Dikarya</taxon>
        <taxon>Ascomycota</taxon>
        <taxon>Saccharomycotina</taxon>
        <taxon>Pichiomycetes</taxon>
        <taxon>Debaryomycetaceae</taxon>
        <taxon>Kurtzmaniella</taxon>
    </lineage>
</organism>
<dbReference type="PANTHER" id="PTHR28518">
    <property type="entry name" value="TRNA-SPLICING ENDONUCLEASE SUBUNIT SEN15"/>
    <property type="match status" value="1"/>
</dbReference>
<keyword evidence="4" id="KW-0255">Endonuclease</keyword>
<evidence type="ECO:0000259" key="3">
    <source>
        <dbReference type="Pfam" id="PF09631"/>
    </source>
</evidence>
<evidence type="ECO:0000256" key="2">
    <source>
        <dbReference type="ARBA" id="ARBA00022694"/>
    </source>
</evidence>
<keyword evidence="4" id="KW-0378">Hydrolase</keyword>
<accession>A0A9P0QMU8</accession>
<evidence type="ECO:0000313" key="5">
    <source>
        <dbReference type="Proteomes" id="UP000837801"/>
    </source>
</evidence>
<keyword evidence="4" id="KW-0540">Nuclease</keyword>
<dbReference type="SUPFAM" id="SSF53032">
    <property type="entry name" value="tRNA-intron endonuclease catalytic domain-like"/>
    <property type="match status" value="1"/>
</dbReference>
<evidence type="ECO:0000256" key="1">
    <source>
        <dbReference type="ARBA" id="ARBA00006091"/>
    </source>
</evidence>
<dbReference type="OrthoDB" id="10002170at2759"/>
<dbReference type="GO" id="GO:0000214">
    <property type="term" value="C:tRNA-intron endonuclease complex"/>
    <property type="evidence" value="ECO:0007669"/>
    <property type="project" value="InterPro"/>
</dbReference>
<feature type="domain" description="tRNA-splicing endonuclease subunit Sen15" evidence="3">
    <location>
        <begin position="7"/>
        <end position="107"/>
    </location>
</feature>
<dbReference type="Gene3D" id="3.40.1350.10">
    <property type="match status" value="1"/>
</dbReference>
<sequence>MTLIKKVKENLIHYNLWKSVQEHDSKVLSGFPPSKLIIDDEDNQEEWVVPKLMTDKDFSIEEIESWFVQIEKISTKRPARITIGLVNDDATIVYYFIHDGIVKPRQN</sequence>
<dbReference type="Proteomes" id="UP000837801">
    <property type="component" value="Unassembled WGS sequence"/>
</dbReference>
<dbReference type="InterPro" id="IPR011856">
    <property type="entry name" value="tRNA_endonuc-like_dom_sf"/>
</dbReference>